<evidence type="ECO:0000313" key="1">
    <source>
        <dbReference type="EMBL" id="TPX53381.1"/>
    </source>
</evidence>
<dbReference type="OrthoDB" id="3009231at2759"/>
<comment type="caution">
    <text evidence="1">The sequence shown here is derived from an EMBL/GenBank/DDBJ whole genome shotgun (WGS) entry which is preliminary data.</text>
</comment>
<reference evidence="1 2" key="1">
    <citation type="journal article" date="2019" name="Sci. Rep.">
        <title>Comparative genomics of chytrid fungi reveal insights into the obligate biotrophic and pathogenic lifestyle of Synchytrium endobioticum.</title>
        <authorList>
            <person name="van de Vossenberg B.T.L.H."/>
            <person name="Warris S."/>
            <person name="Nguyen H.D.T."/>
            <person name="van Gent-Pelzer M.P.E."/>
            <person name="Joly D.L."/>
            <person name="van de Geest H.C."/>
            <person name="Bonants P.J.M."/>
            <person name="Smith D.S."/>
            <person name="Levesque C.A."/>
            <person name="van der Lee T.A.J."/>
        </authorList>
    </citation>
    <scope>NUCLEOTIDE SEQUENCE [LARGE SCALE GENOMIC DNA]</scope>
    <source>
        <strain evidence="1 2">CBS 675.73</strain>
    </source>
</reference>
<dbReference type="Proteomes" id="UP000320333">
    <property type="component" value="Unassembled WGS sequence"/>
</dbReference>
<protein>
    <submittedName>
        <fullName evidence="1">Uncharacterized protein</fullName>
    </submittedName>
</protein>
<sequence length="2160" mass="244101">MTLPTTRQQVADLVETLSARERMSFAAKLVVQHRETNLTQLRALIATLIETSNVLPRTVPVQADTANTTDAIDTDWDVLASASSIELTTPQTDACLNLHTRGVGIYMAVALKDEELLERILQQPSQSFKEKVRDTLSAIRRQKQKLEDAATSKPKNEPEIAMAKFAAFFDSIKTAASHRLPNDYATRTRTQAWEEYSKKSWDLPWENGSLTSVSDKQLRKSIADAMLERFTESPPVTITKATNPDRDVHVPIMTKLITRNLKELFKLCPQATIVAICTLITPHTKSIETNLLGPIFKERLNLWSRHGDGEFLVELIKPVLEKLDTTLNGNVIPTTALSVILSAQPLKAVVFFLLQKCLFQTKLIAEKYISQRDIFRNDPNRLRLITDSYIRGIESGCASTVLIIKNLSERVLGISEVEARLASQRAYEKDAMKAIDDLLSVFGAAMDALPGHTETLMKQFVEKKDNYKRDWIVRPLFDLFSAHPLFANHMYEATSSDFRLEMYKPLTKTVLRHLAPTNTTVFAFPEHDTVAPYSGIQRDPAWSANAFAYFYALFPPVESSVYWVSIAPYLTHENLNLLKAAFDIADLVKLPAPHLMTVLDKLFVNVRERCEMAWKLMDAVKELRTDLSSRQIDEYMCMFRQRLDVRVPEARELLEKNLKQSTIEMRVNAISDLLTSTNLAESVDETMATLTVLLPKLKNEMRLNMDQIFRVIQTKVNVTFYEGYTVEQAKSLAAVYEALDEHNLAAVSISPFAQQFVSDLATKMLGFYIGTPNHPFFEFALNVFWRHEVQSRGSSSSIRISFPFKNPDNTQRQEYLEFDRRKAYARGLELHKELDPNIHLKGNEDSMFGLFRIPEGKEESVVAHTVEHVRLKYDAIIPKKTAFLDSNCGRTLLADLQKNLGLRWSKSNTLVTYYESCLAALENAPLLNDGAEPILNWAEFQNSGVLNFVTQCVQFSPKSEGTRWMNLRLKSNLAAEIARDLFVGCKTAVEKDALVIRLFGFSSSGSALHIPGILKHVILRLPRLLKAEHISERRVFWGLFHPGDMDAESNNSPDLLKFSVSNLSENPLPKNVLLKWQEELMVERYWAEALDATLPMNERVLSATRMMHMRCFSINKAATFLVTDSLPSRVKEAVLMFLPKLDEPACAVNLLLAPAYLQSDLARTAIYAVQNVLRYFKDDEVTRIFENLVPQEGQVGGVKVGVFKEIVRLLGQYCHIPRILALFESLWERKKLNQDVRIAHLQQTLTLLKSNEPAIADAAWKLVLDAVHGKWFLDVSAVLVMVMVEGVYQQMTEMTTINGVGYTSYWFGTITARPLPRNLASRYASDVIAPTALRLYNRMKTMSKNDKNYVDLTARTIYAFSILYHKFFIDEHNAGIFSQLFAGVSEEAAIASPDDVIATGVFKWIMPILGICTGLLAAANPTVIPHSWEQFSKCTRLIAQTILNANSTPNERSVAVGKLDSLALGTSYFPKAHTEDHALLQAAMLPIEQMETVRGGAKFFAALRLARETAWLKKNVIVFVRASQPIEERKFLIDLAEKIIITMLRFGFEKREYGVLDLTGKEYDDKFKELCQICEPLIGFHNRMKEIYESDSWCSDLVGFNAYRSQFRFALLHSALNLKGATSVSKYAEMLVKTDDPLLDEIHGQLATMIVQYLRECQESLRALNEWNKAPSFQTKPRHDQSGQNALISLMTELYRRVDSKPELRISAGFKLLESIVTACTVFLLEQLPGLTAQFIRNFATSAMEDTWFLHLEQAFTKREMTVLENADTGIEAIRLSIKRIVSGAQATGFDAANESKEMVRFSEVFRRTPAIMLHIAPEVTAYVAQHPTGAVGDAVLNLIKSLYRTETVSMYLQVVFDGRVGEVDLAKLVSLEHVREEESKFFELRAEIAGSSFNLSASNTRSRSSLMSVGQVAQRFVDHQMNGSPAFERYLNAAPNQNLIVSELSFVNSIPRLSHGGCKILNERVEVIKFIRRHMTAEVAVLNPYLYFECMISSLSLERVHPFNSPSMMEVIRIQSLISVDSSLTNANGFVRMAVPIRYILDIASALVFKIAPYYDEQGKHRIANEVRHKAMAMLQTIQKCTSNSCFARKSRKAVTAIDLLVLEAAQPGDVEGEMVVVEYQELVKALLLMGDRKLYDASCELQNSPWQLKWTDAELKDK</sequence>
<gene>
    <name evidence="1" type="ORF">CcCBS67573_g09715</name>
</gene>
<keyword evidence="2" id="KW-1185">Reference proteome</keyword>
<organism evidence="1 2">
    <name type="scientific">Chytriomyces confervae</name>
    <dbReference type="NCBI Taxonomy" id="246404"/>
    <lineage>
        <taxon>Eukaryota</taxon>
        <taxon>Fungi</taxon>
        <taxon>Fungi incertae sedis</taxon>
        <taxon>Chytridiomycota</taxon>
        <taxon>Chytridiomycota incertae sedis</taxon>
        <taxon>Chytridiomycetes</taxon>
        <taxon>Chytridiales</taxon>
        <taxon>Chytriomycetaceae</taxon>
        <taxon>Chytriomyces</taxon>
    </lineage>
</organism>
<name>A0A507DPR8_9FUNG</name>
<proteinExistence type="predicted"/>
<evidence type="ECO:0000313" key="2">
    <source>
        <dbReference type="Proteomes" id="UP000320333"/>
    </source>
</evidence>
<accession>A0A507DPR8</accession>
<dbReference type="EMBL" id="QEAP01000956">
    <property type="protein sequence ID" value="TPX53381.1"/>
    <property type="molecule type" value="Genomic_DNA"/>
</dbReference>